<protein>
    <submittedName>
        <fullName evidence="1">Uncharacterized protein</fullName>
    </submittedName>
</protein>
<accession>A0A7J7RET9</accession>
<organism evidence="1 2">
    <name type="scientific">Rhinolophus ferrumequinum</name>
    <name type="common">Greater horseshoe bat</name>
    <dbReference type="NCBI Taxonomy" id="59479"/>
    <lineage>
        <taxon>Eukaryota</taxon>
        <taxon>Metazoa</taxon>
        <taxon>Chordata</taxon>
        <taxon>Craniata</taxon>
        <taxon>Vertebrata</taxon>
        <taxon>Euteleostomi</taxon>
        <taxon>Mammalia</taxon>
        <taxon>Eutheria</taxon>
        <taxon>Laurasiatheria</taxon>
        <taxon>Chiroptera</taxon>
        <taxon>Yinpterochiroptera</taxon>
        <taxon>Rhinolophoidea</taxon>
        <taxon>Rhinolophidae</taxon>
        <taxon>Rhinolophinae</taxon>
        <taxon>Rhinolophus</taxon>
    </lineage>
</organism>
<dbReference type="Proteomes" id="UP000585614">
    <property type="component" value="Unassembled WGS sequence"/>
</dbReference>
<dbReference type="EMBL" id="JACAGC010000027">
    <property type="protein sequence ID" value="KAF6274652.1"/>
    <property type="molecule type" value="Genomic_DNA"/>
</dbReference>
<dbReference type="AlphaFoldDB" id="A0A7J7RET9"/>
<name>A0A7J7RET9_RHIFE</name>
<comment type="caution">
    <text evidence="1">The sequence shown here is derived from an EMBL/GenBank/DDBJ whole genome shotgun (WGS) entry which is preliminary data.</text>
</comment>
<sequence>MWEMIPNPGRIRIYTSGWPKNQNRCWYRMGSPPPAGSKKVVFRLRSVSNMVIPAARTGRDSKRSTAVIRTDHTKSGVWYWERAGGFMLIIVVMKLIAPKIEETPAKWREKMARSTEAPAWAKFPARGG</sequence>
<evidence type="ECO:0000313" key="1">
    <source>
        <dbReference type="EMBL" id="KAF6274652.1"/>
    </source>
</evidence>
<proteinExistence type="predicted"/>
<reference evidence="1 2" key="1">
    <citation type="journal article" date="2020" name="Nature">
        <title>Six reference-quality genomes reveal evolution of bat adaptations.</title>
        <authorList>
            <person name="Jebb D."/>
            <person name="Huang Z."/>
            <person name="Pippel M."/>
            <person name="Hughes G.M."/>
            <person name="Lavrichenko K."/>
            <person name="Devanna P."/>
            <person name="Winkler S."/>
            <person name="Jermiin L.S."/>
            <person name="Skirmuntt E.C."/>
            <person name="Katzourakis A."/>
            <person name="Burkitt-Gray L."/>
            <person name="Ray D.A."/>
            <person name="Sullivan K.A.M."/>
            <person name="Roscito J.G."/>
            <person name="Kirilenko B.M."/>
            <person name="Davalos L.M."/>
            <person name="Corthals A.P."/>
            <person name="Power M.L."/>
            <person name="Jones G."/>
            <person name="Ransome R.D."/>
            <person name="Dechmann D.K.N."/>
            <person name="Locatelli A.G."/>
            <person name="Puechmaille S.J."/>
            <person name="Fedrigo O."/>
            <person name="Jarvis E.D."/>
            <person name="Hiller M."/>
            <person name="Vernes S.C."/>
            <person name="Myers E.W."/>
            <person name="Teeling E.C."/>
        </authorList>
    </citation>
    <scope>NUCLEOTIDE SEQUENCE [LARGE SCALE GENOMIC DNA]</scope>
    <source>
        <strain evidence="1">MRhiFer1</strain>
        <tissue evidence="1">Lung</tissue>
    </source>
</reference>
<gene>
    <name evidence="1" type="ORF">mRhiFer1_009487</name>
</gene>
<evidence type="ECO:0000313" key="2">
    <source>
        <dbReference type="Proteomes" id="UP000585614"/>
    </source>
</evidence>